<feature type="transmembrane region" description="Helical" evidence="6">
    <location>
        <begin position="190"/>
        <end position="210"/>
    </location>
</feature>
<evidence type="ECO:0000256" key="1">
    <source>
        <dbReference type="ARBA" id="ARBA00004141"/>
    </source>
</evidence>
<evidence type="ECO:0000256" key="2">
    <source>
        <dbReference type="ARBA" id="ARBA00022448"/>
    </source>
</evidence>
<comment type="caution">
    <text evidence="7">The sequence shown here is derived from an EMBL/GenBank/DDBJ whole genome shotgun (WGS) entry which is preliminary data.</text>
</comment>
<evidence type="ECO:0000313" key="8">
    <source>
        <dbReference type="Proteomes" id="UP001211907"/>
    </source>
</evidence>
<evidence type="ECO:0000313" key="7">
    <source>
        <dbReference type="EMBL" id="KAJ3096382.1"/>
    </source>
</evidence>
<feature type="transmembrane region" description="Helical" evidence="6">
    <location>
        <begin position="320"/>
        <end position="340"/>
    </location>
</feature>
<feature type="transmembrane region" description="Helical" evidence="6">
    <location>
        <begin position="34"/>
        <end position="53"/>
    </location>
</feature>
<dbReference type="InterPro" id="IPR002293">
    <property type="entry name" value="AA/rel_permease1"/>
</dbReference>
<keyword evidence="4 6" id="KW-1133">Transmembrane helix</keyword>
<feature type="transmembrane region" description="Helical" evidence="6">
    <location>
        <begin position="68"/>
        <end position="91"/>
    </location>
</feature>
<evidence type="ECO:0000256" key="6">
    <source>
        <dbReference type="SAM" id="Phobius"/>
    </source>
</evidence>
<dbReference type="Gene3D" id="1.20.1740.10">
    <property type="entry name" value="Amino acid/polyamine transporter I"/>
    <property type="match status" value="1"/>
</dbReference>
<dbReference type="PANTHER" id="PTHR45649:SF9">
    <property type="entry name" value="AMINO-ACID PERMEASE 2"/>
    <property type="match status" value="1"/>
</dbReference>
<protein>
    <recommendedName>
        <fullName evidence="9">Amino acid transporter</fullName>
    </recommendedName>
</protein>
<dbReference type="PIRSF" id="PIRSF006060">
    <property type="entry name" value="AA_transporter"/>
    <property type="match status" value="1"/>
</dbReference>
<feature type="transmembrane region" description="Helical" evidence="6">
    <location>
        <begin position="112"/>
        <end position="133"/>
    </location>
</feature>
<feature type="transmembrane region" description="Helical" evidence="6">
    <location>
        <begin position="230"/>
        <end position="250"/>
    </location>
</feature>
<keyword evidence="3 6" id="KW-0812">Transmembrane</keyword>
<evidence type="ECO:0000256" key="3">
    <source>
        <dbReference type="ARBA" id="ARBA00022692"/>
    </source>
</evidence>
<dbReference type="PANTHER" id="PTHR45649">
    <property type="entry name" value="AMINO-ACID PERMEASE BAT1"/>
    <property type="match status" value="1"/>
</dbReference>
<comment type="subcellular location">
    <subcellularLocation>
        <location evidence="1">Membrane</location>
        <topology evidence="1">Multi-pass membrane protein</topology>
    </subcellularLocation>
</comment>
<dbReference type="GO" id="GO:0022857">
    <property type="term" value="F:transmembrane transporter activity"/>
    <property type="evidence" value="ECO:0007669"/>
    <property type="project" value="InterPro"/>
</dbReference>
<feature type="transmembrane region" description="Helical" evidence="6">
    <location>
        <begin position="476"/>
        <end position="494"/>
    </location>
</feature>
<reference evidence="7" key="1">
    <citation type="submission" date="2020-05" db="EMBL/GenBank/DDBJ databases">
        <title>Phylogenomic resolution of chytrid fungi.</title>
        <authorList>
            <person name="Stajich J.E."/>
            <person name="Amses K."/>
            <person name="Simmons R."/>
            <person name="Seto K."/>
            <person name="Myers J."/>
            <person name="Bonds A."/>
            <person name="Quandt C.A."/>
            <person name="Barry K."/>
            <person name="Liu P."/>
            <person name="Grigoriev I."/>
            <person name="Longcore J.E."/>
            <person name="James T.Y."/>
        </authorList>
    </citation>
    <scope>NUCLEOTIDE SEQUENCE</scope>
    <source>
        <strain evidence="7">JEL0513</strain>
    </source>
</reference>
<evidence type="ECO:0000256" key="5">
    <source>
        <dbReference type="ARBA" id="ARBA00023136"/>
    </source>
</evidence>
<dbReference type="Proteomes" id="UP001211907">
    <property type="component" value="Unassembled WGS sequence"/>
</dbReference>
<accession>A0AAD5XC84</accession>
<dbReference type="Pfam" id="PF13520">
    <property type="entry name" value="AA_permease_2"/>
    <property type="match status" value="1"/>
</dbReference>
<dbReference type="EMBL" id="JADGJH010002604">
    <property type="protein sequence ID" value="KAJ3096382.1"/>
    <property type="molecule type" value="Genomic_DNA"/>
</dbReference>
<feature type="transmembrane region" description="Helical" evidence="6">
    <location>
        <begin position="442"/>
        <end position="464"/>
    </location>
</feature>
<keyword evidence="2" id="KW-0813">Transport</keyword>
<evidence type="ECO:0008006" key="9">
    <source>
        <dbReference type="Google" id="ProtNLM"/>
    </source>
</evidence>
<feature type="transmembrane region" description="Helical" evidence="6">
    <location>
        <begin position="271"/>
        <end position="293"/>
    </location>
</feature>
<gene>
    <name evidence="7" type="ORF">HK100_005585</name>
</gene>
<feature type="transmembrane region" description="Helical" evidence="6">
    <location>
        <begin position="371"/>
        <end position="393"/>
    </location>
</feature>
<sequence length="524" mass="55989">MTIAKEESIKSEGIDSDAADLARLGYKQEFLREFGSLATLSFAFSIMGVSASIPSTFDTPMLSGGPASVIWCWAVGSCFCMTIALSISEIISAYPISGGLYTSSKFLVPPRYIPIVSWITGWLNTLGQIAGFASTDFGCARLIAAVGTLVTDGEYQPSAQAIVGIYVGILILHGVINTSSTRFMAVVTQYFVFFNVGTALVIIIGLFAASPSANKMAISDIFTMVNNETGWTSDSVAVLLGLLSVCWTMTDYDATGHIAEETHKAAIRGPVSIITAVAGTGLLGLILNLAFVASSNNINLPGPTALSTVEILFQNIGKNGAIVILVFIILVSNFIGISALQANSRMVFAFARDGGLPFSSFFGKMNSKLNVPVNAVWVIIIISIIMGLLNLASAVAVNAIFSLATIAMDWSYCIPIVYKIYYCHITKELTFAPGPFTMGPRLGLVINIIAVLWTAFVSSILVLPTVMPATVDNMNYASLITVGTLFLSVVWFYLDARKWYKGPKGNIDEATVAEIKYADIIQAS</sequence>
<dbReference type="AlphaFoldDB" id="A0AAD5XC84"/>
<feature type="transmembrane region" description="Helical" evidence="6">
    <location>
        <begin position="399"/>
        <end position="421"/>
    </location>
</feature>
<keyword evidence="8" id="KW-1185">Reference proteome</keyword>
<dbReference type="GO" id="GO:0016020">
    <property type="term" value="C:membrane"/>
    <property type="evidence" value="ECO:0007669"/>
    <property type="project" value="UniProtKB-SubCell"/>
</dbReference>
<keyword evidence="5 6" id="KW-0472">Membrane</keyword>
<evidence type="ECO:0000256" key="4">
    <source>
        <dbReference type="ARBA" id="ARBA00022989"/>
    </source>
</evidence>
<organism evidence="7 8">
    <name type="scientific">Physocladia obscura</name>
    <dbReference type="NCBI Taxonomy" id="109957"/>
    <lineage>
        <taxon>Eukaryota</taxon>
        <taxon>Fungi</taxon>
        <taxon>Fungi incertae sedis</taxon>
        <taxon>Chytridiomycota</taxon>
        <taxon>Chytridiomycota incertae sedis</taxon>
        <taxon>Chytridiomycetes</taxon>
        <taxon>Chytridiales</taxon>
        <taxon>Chytriomycetaceae</taxon>
        <taxon>Physocladia</taxon>
    </lineage>
</organism>
<proteinExistence type="predicted"/>
<feature type="transmembrane region" description="Helical" evidence="6">
    <location>
        <begin position="159"/>
        <end position="178"/>
    </location>
</feature>
<name>A0AAD5XC84_9FUNG</name>